<dbReference type="Proteomes" id="UP000616724">
    <property type="component" value="Unassembled WGS sequence"/>
</dbReference>
<dbReference type="RefSeq" id="WP_203893478.1">
    <property type="nucleotide sequence ID" value="NZ_BOOH01000045.1"/>
</dbReference>
<protein>
    <submittedName>
        <fullName evidence="1">Hydroxyurea phosphotransferase</fullName>
    </submittedName>
</protein>
<dbReference type="InterPro" id="IPR011009">
    <property type="entry name" value="Kinase-like_dom_sf"/>
</dbReference>
<dbReference type="AlphaFoldDB" id="A0A8J3RRQ7"/>
<evidence type="ECO:0000313" key="1">
    <source>
        <dbReference type="EMBL" id="GIH78996.1"/>
    </source>
</evidence>
<dbReference type="InterPro" id="IPR006748">
    <property type="entry name" value="NH2Glyco/OHUrea_AB-resist_kin"/>
</dbReference>
<name>A0A8J3RRQ7_9ACTN</name>
<dbReference type="GO" id="GO:0019748">
    <property type="term" value="P:secondary metabolic process"/>
    <property type="evidence" value="ECO:0007669"/>
    <property type="project" value="InterPro"/>
</dbReference>
<keyword evidence="2" id="KW-1185">Reference proteome</keyword>
<evidence type="ECO:0000313" key="2">
    <source>
        <dbReference type="Proteomes" id="UP000616724"/>
    </source>
</evidence>
<organism evidence="1 2">
    <name type="scientific">Planobispora longispora</name>
    <dbReference type="NCBI Taxonomy" id="28887"/>
    <lineage>
        <taxon>Bacteria</taxon>
        <taxon>Bacillati</taxon>
        <taxon>Actinomycetota</taxon>
        <taxon>Actinomycetes</taxon>
        <taxon>Streptosporangiales</taxon>
        <taxon>Streptosporangiaceae</taxon>
        <taxon>Planobispora</taxon>
    </lineage>
</organism>
<dbReference type="Gene3D" id="1.10.510.10">
    <property type="entry name" value="Transferase(Phosphotransferase) domain 1"/>
    <property type="match status" value="1"/>
</dbReference>
<dbReference type="Pfam" id="PF04655">
    <property type="entry name" value="APH_6_hur"/>
    <property type="match status" value="1"/>
</dbReference>
<dbReference type="GO" id="GO:0016773">
    <property type="term" value="F:phosphotransferase activity, alcohol group as acceptor"/>
    <property type="evidence" value="ECO:0007669"/>
    <property type="project" value="InterPro"/>
</dbReference>
<sequence length="307" mass="33109">MNTSTRIDVPDLFAASYAANGAEARAWITDLPRLGGEFLDRWELRPDGPAAYGMASLVLPVLQADGTPAVLKLQQLREETAGTATGLRAWKGGGIVRLLDYDEKSGTQLLERLDATRPLSSVADDDAAVQILAGLMARLTSLPAPGGLRRLSDIAAAMLDRVPQAVPALQDPGERRLVRTCASAVAELVGEPGDRLLHWDLHYDNVLAGEREPWLAIDPEPLAGHPGFELLPALDNRWEEAEATGDVARAVLRRFDLLTEALGLDRGRAVGWTLGRVLQNALWDIEDGKTALGPAQVAIAMALLRRD</sequence>
<dbReference type="SUPFAM" id="SSF56112">
    <property type="entry name" value="Protein kinase-like (PK-like)"/>
    <property type="match status" value="1"/>
</dbReference>
<proteinExistence type="predicted"/>
<dbReference type="EMBL" id="BOOH01000045">
    <property type="protein sequence ID" value="GIH78996.1"/>
    <property type="molecule type" value="Genomic_DNA"/>
</dbReference>
<comment type="caution">
    <text evidence="1">The sequence shown here is derived from an EMBL/GenBank/DDBJ whole genome shotgun (WGS) entry which is preliminary data.</text>
</comment>
<reference evidence="1 2" key="1">
    <citation type="submission" date="2021-01" db="EMBL/GenBank/DDBJ databases">
        <title>Whole genome shotgun sequence of Planobispora longispora NBRC 13918.</title>
        <authorList>
            <person name="Komaki H."/>
            <person name="Tamura T."/>
        </authorList>
    </citation>
    <scope>NUCLEOTIDE SEQUENCE [LARGE SCALE GENOMIC DNA]</scope>
    <source>
        <strain evidence="1 2">NBRC 13918</strain>
    </source>
</reference>
<accession>A0A8J3RRQ7</accession>
<gene>
    <name evidence="1" type="ORF">Plo01_54250</name>
</gene>